<proteinExistence type="predicted"/>
<keyword evidence="3" id="KW-1185">Reference proteome</keyword>
<comment type="caution">
    <text evidence="2">The sequence shown here is derived from an EMBL/GenBank/DDBJ whole genome shotgun (WGS) entry which is preliminary data.</text>
</comment>
<protein>
    <submittedName>
        <fullName evidence="2">Uncharacterized protein</fullName>
    </submittedName>
</protein>
<gene>
    <name evidence="2" type="ORF">GJB61_18050</name>
</gene>
<organism evidence="2 3">
    <name type="scientific">Paenibacillus monticola</name>
    <dbReference type="NCBI Taxonomy" id="2666075"/>
    <lineage>
        <taxon>Bacteria</taxon>
        <taxon>Bacillati</taxon>
        <taxon>Bacillota</taxon>
        <taxon>Bacilli</taxon>
        <taxon>Bacillales</taxon>
        <taxon>Paenibacillaceae</taxon>
        <taxon>Paenibacillus</taxon>
    </lineage>
</organism>
<sequence>MDQMKGFIKQFLMEPMWFRVFIIVTLLTSIIFSNSLFTNAYSQSISKLAAALFFAAYGIKMRRNTAISVILLGAAVVCLFLAWFHFAVAYYD</sequence>
<dbReference type="AlphaFoldDB" id="A0A7X2H7K0"/>
<evidence type="ECO:0000256" key="1">
    <source>
        <dbReference type="SAM" id="Phobius"/>
    </source>
</evidence>
<feature type="transmembrane region" description="Helical" evidence="1">
    <location>
        <begin position="16"/>
        <end position="34"/>
    </location>
</feature>
<accession>A0A7X2H7K0</accession>
<dbReference type="Proteomes" id="UP000463051">
    <property type="component" value="Unassembled WGS sequence"/>
</dbReference>
<evidence type="ECO:0000313" key="3">
    <source>
        <dbReference type="Proteomes" id="UP000463051"/>
    </source>
</evidence>
<reference evidence="2 3" key="1">
    <citation type="submission" date="2019-11" db="EMBL/GenBank/DDBJ databases">
        <title>Paenibacillus monticola sp. nov., a novel PGPR strain isolated from mountain sample in China.</title>
        <authorList>
            <person name="Zhao Q."/>
            <person name="Li H.-P."/>
            <person name="Zhang J.-L."/>
        </authorList>
    </citation>
    <scope>NUCLEOTIDE SEQUENCE [LARGE SCALE GENOMIC DNA]</scope>
    <source>
        <strain evidence="2 3">LC-T2</strain>
    </source>
</reference>
<keyword evidence="1" id="KW-0812">Transmembrane</keyword>
<feature type="transmembrane region" description="Helical" evidence="1">
    <location>
        <begin position="66"/>
        <end position="91"/>
    </location>
</feature>
<evidence type="ECO:0000313" key="2">
    <source>
        <dbReference type="EMBL" id="MRN54890.1"/>
    </source>
</evidence>
<keyword evidence="1" id="KW-0472">Membrane</keyword>
<dbReference type="RefSeq" id="WP_154120414.1">
    <property type="nucleotide sequence ID" value="NZ_WJXB01000007.1"/>
</dbReference>
<name>A0A7X2H7K0_9BACL</name>
<keyword evidence="1" id="KW-1133">Transmembrane helix</keyword>
<dbReference type="EMBL" id="WJXB01000007">
    <property type="protein sequence ID" value="MRN54890.1"/>
    <property type="molecule type" value="Genomic_DNA"/>
</dbReference>